<feature type="region of interest" description="Disordered" evidence="1">
    <location>
        <begin position="249"/>
        <end position="329"/>
    </location>
</feature>
<feature type="compositionally biased region" description="Basic and acidic residues" evidence="1">
    <location>
        <begin position="102"/>
        <end position="114"/>
    </location>
</feature>
<reference evidence="3 4" key="1">
    <citation type="journal article" date="2020" name="Genomics">
        <title>Complete, high-quality genomes from long-read metagenomic sequencing of two wolf lichen thalli reveals enigmatic genome architecture.</title>
        <authorList>
            <person name="McKenzie S.K."/>
            <person name="Walston R.F."/>
            <person name="Allen J.L."/>
        </authorList>
    </citation>
    <scope>NUCLEOTIDE SEQUENCE [LARGE SCALE GENOMIC DNA]</scope>
    <source>
        <strain evidence="3">WasteWater1</strain>
    </source>
</reference>
<comment type="caution">
    <text evidence="3">The sequence shown here is derived from an EMBL/GenBank/DDBJ whole genome shotgun (WGS) entry which is preliminary data.</text>
</comment>
<sequence length="329" mass="36479">MAKDKDRAQNPAAQQRKLEKQKALKKGKAAVAAQRTERYASRNPRRLESTISDLHALKESQGGKLSARDQRQLEEAERDVARVKKAREVLGDKAPTFSSHRGGGEARGRGDGRRGGGGYGGLGKRNREEEESSGGETDESVRKIPWPRDTPPPVPRQRREDRPRHPTNANSEPLGAERRLQSREGAEAEVPDTTLPAKPAPKTTYESKPVVRDLRKEATARFVPNAVKRKIDATKGVGAKLLEEEEVEKLEKEGYGAGGRSFGDGVRGRSVVDAAPEIDGVDAEDERERRRLEEEEEQFRQEMEMVEAGGEEGHGPKRVMVEEVSEDLQ</sequence>
<organism evidence="3 4">
    <name type="scientific">Letharia lupina</name>
    <dbReference type="NCBI Taxonomy" id="560253"/>
    <lineage>
        <taxon>Eukaryota</taxon>
        <taxon>Fungi</taxon>
        <taxon>Dikarya</taxon>
        <taxon>Ascomycota</taxon>
        <taxon>Pezizomycotina</taxon>
        <taxon>Lecanoromycetes</taxon>
        <taxon>OSLEUM clade</taxon>
        <taxon>Lecanoromycetidae</taxon>
        <taxon>Lecanorales</taxon>
        <taxon>Lecanorineae</taxon>
        <taxon>Parmeliaceae</taxon>
        <taxon>Letharia</taxon>
    </lineage>
</organism>
<dbReference type="Pfam" id="PF09429">
    <property type="entry name" value="Wbp11"/>
    <property type="match status" value="1"/>
</dbReference>
<keyword evidence="4" id="KW-1185">Reference proteome</keyword>
<dbReference type="RefSeq" id="XP_037149014.1">
    <property type="nucleotide sequence ID" value="XM_037294967.1"/>
</dbReference>
<evidence type="ECO:0000259" key="2">
    <source>
        <dbReference type="Pfam" id="PF09429"/>
    </source>
</evidence>
<protein>
    <recommendedName>
        <fullName evidence="2">Wbp11/ELF5/Saf1 N-terminal domain-containing protein</fullName>
    </recommendedName>
</protein>
<dbReference type="EMBL" id="JACCJB010000019">
    <property type="protein sequence ID" value="KAF6219579.1"/>
    <property type="molecule type" value="Genomic_DNA"/>
</dbReference>
<feature type="region of interest" description="Disordered" evidence="1">
    <location>
        <begin position="1"/>
        <end position="212"/>
    </location>
</feature>
<feature type="compositionally biased region" description="Low complexity" evidence="1">
    <location>
        <begin position="191"/>
        <end position="204"/>
    </location>
</feature>
<dbReference type="GeneID" id="59332457"/>
<dbReference type="InterPro" id="IPR019007">
    <property type="entry name" value="Wbp11/ELF5/Saf1_N"/>
</dbReference>
<feature type="compositionally biased region" description="Basic and acidic residues" evidence="1">
    <location>
        <begin position="35"/>
        <end position="48"/>
    </location>
</feature>
<feature type="compositionally biased region" description="Basic and acidic residues" evidence="1">
    <location>
        <begin position="175"/>
        <end position="186"/>
    </location>
</feature>
<name>A0A8H6CAA8_9LECA</name>
<evidence type="ECO:0000256" key="1">
    <source>
        <dbReference type="SAM" id="MobiDB-lite"/>
    </source>
</evidence>
<accession>A0A8H6CAA8</accession>
<dbReference type="GO" id="GO:0006396">
    <property type="term" value="P:RNA processing"/>
    <property type="evidence" value="ECO:0007669"/>
    <property type="project" value="InterPro"/>
</dbReference>
<proteinExistence type="predicted"/>
<feature type="compositionally biased region" description="Acidic residues" evidence="1">
    <location>
        <begin position="129"/>
        <end position="138"/>
    </location>
</feature>
<feature type="compositionally biased region" description="Basic and acidic residues" evidence="1">
    <location>
        <begin position="66"/>
        <end position="91"/>
    </location>
</feature>
<feature type="compositionally biased region" description="Basic and acidic residues" evidence="1">
    <location>
        <begin position="286"/>
        <end position="303"/>
    </location>
</feature>
<feature type="compositionally biased region" description="Basic and acidic residues" evidence="1">
    <location>
        <begin position="311"/>
        <end position="321"/>
    </location>
</feature>
<dbReference type="Proteomes" id="UP000593566">
    <property type="component" value="Unassembled WGS sequence"/>
</dbReference>
<evidence type="ECO:0000313" key="3">
    <source>
        <dbReference type="EMBL" id="KAF6219579.1"/>
    </source>
</evidence>
<evidence type="ECO:0000313" key="4">
    <source>
        <dbReference type="Proteomes" id="UP000593566"/>
    </source>
</evidence>
<dbReference type="AlphaFoldDB" id="A0A8H6CAA8"/>
<gene>
    <name evidence="3" type="ORF">HO133_004048</name>
</gene>
<feature type="domain" description="Wbp11/ELF5/Saf1 N-terminal" evidence="2">
    <location>
        <begin position="7"/>
        <end position="85"/>
    </location>
</feature>